<dbReference type="OrthoDB" id="10323483at2759"/>
<name>A0A8X6HET0_TRICU</name>
<comment type="caution">
    <text evidence="2">The sequence shown here is derived from an EMBL/GenBank/DDBJ whole genome shotgun (WGS) entry which is preliminary data.</text>
</comment>
<keyword evidence="3" id="KW-1185">Reference proteome</keyword>
<feature type="region of interest" description="Disordered" evidence="1">
    <location>
        <begin position="38"/>
        <end position="79"/>
    </location>
</feature>
<evidence type="ECO:0000313" key="2">
    <source>
        <dbReference type="EMBL" id="GFR22591.1"/>
    </source>
</evidence>
<sequence>MSKTASFSKSPVFSSVILIPRSLLLRIPPAGSTGEIYGRLLPLPRRKNSSSGQPRTERGRPAPHKVSPDAVKASRRPRLGRWDSPCENLLWVEQAAPYLSAGRSASKVKVLCRRRSREALPQGYRYSGPCRQGALSRTVHLLPPSLRMEKSRFYRGLC</sequence>
<dbReference type="EMBL" id="BMAO01038098">
    <property type="protein sequence ID" value="GFR22591.1"/>
    <property type="molecule type" value="Genomic_DNA"/>
</dbReference>
<protein>
    <submittedName>
        <fullName evidence="2">Uncharacterized protein</fullName>
    </submittedName>
</protein>
<reference evidence="2" key="1">
    <citation type="submission" date="2020-07" db="EMBL/GenBank/DDBJ databases">
        <title>Multicomponent nature underlies the extraordinary mechanical properties of spider dragline silk.</title>
        <authorList>
            <person name="Kono N."/>
            <person name="Nakamura H."/>
            <person name="Mori M."/>
            <person name="Yoshida Y."/>
            <person name="Ohtoshi R."/>
            <person name="Malay A.D."/>
            <person name="Moran D.A.P."/>
            <person name="Tomita M."/>
            <person name="Numata K."/>
            <person name="Arakawa K."/>
        </authorList>
    </citation>
    <scope>NUCLEOTIDE SEQUENCE</scope>
</reference>
<accession>A0A8X6HET0</accession>
<evidence type="ECO:0000313" key="3">
    <source>
        <dbReference type="Proteomes" id="UP000887116"/>
    </source>
</evidence>
<organism evidence="2 3">
    <name type="scientific">Trichonephila clavata</name>
    <name type="common">Joro spider</name>
    <name type="synonym">Nephila clavata</name>
    <dbReference type="NCBI Taxonomy" id="2740835"/>
    <lineage>
        <taxon>Eukaryota</taxon>
        <taxon>Metazoa</taxon>
        <taxon>Ecdysozoa</taxon>
        <taxon>Arthropoda</taxon>
        <taxon>Chelicerata</taxon>
        <taxon>Arachnida</taxon>
        <taxon>Araneae</taxon>
        <taxon>Araneomorphae</taxon>
        <taxon>Entelegynae</taxon>
        <taxon>Araneoidea</taxon>
        <taxon>Nephilidae</taxon>
        <taxon>Trichonephila</taxon>
    </lineage>
</organism>
<dbReference type="Proteomes" id="UP000887116">
    <property type="component" value="Unassembled WGS sequence"/>
</dbReference>
<proteinExistence type="predicted"/>
<gene>
    <name evidence="2" type="ORF">TNCT_729361</name>
</gene>
<dbReference type="AlphaFoldDB" id="A0A8X6HET0"/>
<evidence type="ECO:0000256" key="1">
    <source>
        <dbReference type="SAM" id="MobiDB-lite"/>
    </source>
</evidence>